<dbReference type="InterPro" id="IPR011691">
    <property type="entry name" value="Vesicle_transpt_SFT2"/>
</dbReference>
<comment type="subcellular location">
    <subcellularLocation>
        <location evidence="1 8">Membrane</location>
        <topology evidence="1 8">Multi-pass membrane protein</topology>
    </subcellularLocation>
</comment>
<dbReference type="Pfam" id="PF04178">
    <property type="entry name" value="Got1"/>
    <property type="match status" value="1"/>
</dbReference>
<reference evidence="9" key="1">
    <citation type="submission" date="2021-01" db="EMBL/GenBank/DDBJ databases">
        <authorList>
            <person name="Corre E."/>
            <person name="Pelletier E."/>
            <person name="Niang G."/>
            <person name="Scheremetjew M."/>
            <person name="Finn R."/>
            <person name="Kale V."/>
            <person name="Holt S."/>
            <person name="Cochrane G."/>
            <person name="Meng A."/>
            <person name="Brown T."/>
            <person name="Cohen L."/>
        </authorList>
    </citation>
    <scope>NUCLEOTIDE SEQUENCE</scope>
    <source>
        <strain evidence="9">CCMP1897</strain>
    </source>
</reference>
<accession>A0A7S3XBS3</accession>
<comment type="function">
    <text evidence="8">May be involved in fusion of retrograde transport vesicles derived from an endocytic compartment with the Golgi complex.</text>
</comment>
<keyword evidence="5 8" id="KW-1133">Transmembrane helix</keyword>
<name>A0A7S3XBS3_9CHLO</name>
<evidence type="ECO:0000256" key="5">
    <source>
        <dbReference type="ARBA" id="ARBA00022989"/>
    </source>
</evidence>
<dbReference type="GO" id="GO:0012505">
    <property type="term" value="C:endomembrane system"/>
    <property type="evidence" value="ECO:0007669"/>
    <property type="project" value="UniProtKB-ARBA"/>
</dbReference>
<keyword evidence="3 8" id="KW-0812">Transmembrane</keyword>
<feature type="transmembrane region" description="Helical" evidence="8">
    <location>
        <begin position="107"/>
        <end position="127"/>
    </location>
</feature>
<dbReference type="PANTHER" id="PTHR23137:SF6">
    <property type="entry name" value="VESICLE TRANSPORT PROTEIN"/>
    <property type="match status" value="1"/>
</dbReference>
<dbReference type="PANTHER" id="PTHR23137">
    <property type="entry name" value="VESICLE TRANSPORT PROTEIN-RELATED"/>
    <property type="match status" value="1"/>
</dbReference>
<feature type="transmembrane region" description="Helical" evidence="8">
    <location>
        <begin position="43"/>
        <end position="65"/>
    </location>
</feature>
<keyword evidence="4 8" id="KW-0653">Protein transport</keyword>
<evidence type="ECO:0000256" key="7">
    <source>
        <dbReference type="ARBA" id="ARBA00025800"/>
    </source>
</evidence>
<proteinExistence type="inferred from homology"/>
<feature type="transmembrane region" description="Helical" evidence="8">
    <location>
        <begin position="71"/>
        <end position="95"/>
    </location>
</feature>
<sequence>MGKGGKQGITHQMMVAVGMQEEREPTLWDEIDEAVSLSRTQRIYGFAICAVTGMILGFLSLLFLFPVPDFVGFGILYSFGSVLTVMSTMFLVGPVKQIKNMLKKNRIIATVVYLTSIALTLYCAIALEDGLLVRNVLNAIRKFSAMHLLTTLNAFRLVCIGPGLSPCPVCCVPVVLLNLHPVWAEDACQSTFVLVAFTA</sequence>
<evidence type="ECO:0000256" key="3">
    <source>
        <dbReference type="ARBA" id="ARBA00022692"/>
    </source>
</evidence>
<evidence type="ECO:0000256" key="2">
    <source>
        <dbReference type="ARBA" id="ARBA00022448"/>
    </source>
</evidence>
<dbReference type="EMBL" id="HBIS01002759">
    <property type="protein sequence ID" value="CAE0608639.1"/>
    <property type="molecule type" value="Transcribed_RNA"/>
</dbReference>
<keyword evidence="2 8" id="KW-0813">Transport</keyword>
<dbReference type="GO" id="GO:0005737">
    <property type="term" value="C:cytoplasm"/>
    <property type="evidence" value="ECO:0007669"/>
    <property type="project" value="UniProtKB-ARBA"/>
</dbReference>
<evidence type="ECO:0000313" key="9">
    <source>
        <dbReference type="EMBL" id="CAE0608639.1"/>
    </source>
</evidence>
<dbReference type="GO" id="GO:0015031">
    <property type="term" value="P:protein transport"/>
    <property type="evidence" value="ECO:0007669"/>
    <property type="project" value="UniProtKB-KW"/>
</dbReference>
<gene>
    <name evidence="9" type="ORF">PSAL00342_LOCUS2458</name>
</gene>
<dbReference type="InterPro" id="IPR007305">
    <property type="entry name" value="Vesicle_transpt_Got1/SFT2"/>
</dbReference>
<comment type="caution">
    <text evidence="8">Lacks conserved residue(s) required for the propagation of feature annotation.</text>
</comment>
<evidence type="ECO:0000256" key="8">
    <source>
        <dbReference type="RuleBase" id="RU363111"/>
    </source>
</evidence>
<evidence type="ECO:0000256" key="6">
    <source>
        <dbReference type="ARBA" id="ARBA00023136"/>
    </source>
</evidence>
<evidence type="ECO:0000256" key="4">
    <source>
        <dbReference type="ARBA" id="ARBA00022927"/>
    </source>
</evidence>
<protein>
    <recommendedName>
        <fullName evidence="8">Vesicle transport protein</fullName>
    </recommendedName>
</protein>
<dbReference type="GO" id="GO:0016020">
    <property type="term" value="C:membrane"/>
    <property type="evidence" value="ECO:0007669"/>
    <property type="project" value="UniProtKB-SubCell"/>
</dbReference>
<evidence type="ECO:0000256" key="1">
    <source>
        <dbReference type="ARBA" id="ARBA00004141"/>
    </source>
</evidence>
<organism evidence="9">
    <name type="scientific">Picocystis salinarum</name>
    <dbReference type="NCBI Taxonomy" id="88271"/>
    <lineage>
        <taxon>Eukaryota</taxon>
        <taxon>Viridiplantae</taxon>
        <taxon>Chlorophyta</taxon>
        <taxon>Picocystophyceae</taxon>
        <taxon>Picocystales</taxon>
        <taxon>Picocystaceae</taxon>
        <taxon>Picocystis</taxon>
    </lineage>
</organism>
<comment type="similarity">
    <text evidence="7 8">Belongs to the SFT2 family.</text>
</comment>
<dbReference type="GO" id="GO:0016192">
    <property type="term" value="P:vesicle-mediated transport"/>
    <property type="evidence" value="ECO:0007669"/>
    <property type="project" value="InterPro"/>
</dbReference>
<dbReference type="AlphaFoldDB" id="A0A7S3XBS3"/>
<keyword evidence="6 8" id="KW-0472">Membrane</keyword>